<gene>
    <name evidence="16" type="ORF">BT67DRAFT_439339</name>
</gene>
<dbReference type="GO" id="GO:0031965">
    <property type="term" value="C:nuclear membrane"/>
    <property type="evidence" value="ECO:0007669"/>
    <property type="project" value="UniProtKB-SubCell"/>
</dbReference>
<name>A0AAN6ZG22_9PEZI</name>
<feature type="compositionally biased region" description="Low complexity" evidence="14">
    <location>
        <begin position="71"/>
        <end position="87"/>
    </location>
</feature>
<feature type="compositionally biased region" description="Low complexity" evidence="14">
    <location>
        <begin position="315"/>
        <end position="335"/>
    </location>
</feature>
<feature type="compositionally biased region" description="Low complexity" evidence="14">
    <location>
        <begin position="94"/>
        <end position="108"/>
    </location>
</feature>
<dbReference type="Proteomes" id="UP001304895">
    <property type="component" value="Unassembled WGS sequence"/>
</dbReference>
<keyword evidence="7" id="KW-0653">Protein transport</keyword>
<organism evidence="16 17">
    <name type="scientific">Trichocladium antarcticum</name>
    <dbReference type="NCBI Taxonomy" id="1450529"/>
    <lineage>
        <taxon>Eukaryota</taxon>
        <taxon>Fungi</taxon>
        <taxon>Dikarya</taxon>
        <taxon>Ascomycota</taxon>
        <taxon>Pezizomycotina</taxon>
        <taxon>Sordariomycetes</taxon>
        <taxon>Sordariomycetidae</taxon>
        <taxon>Sordariales</taxon>
        <taxon>Chaetomiaceae</taxon>
        <taxon>Trichocladium</taxon>
    </lineage>
</organism>
<dbReference type="PANTHER" id="PTHR12084">
    <property type="entry name" value="NUCLEAR PORE GLYCOPROTEIN P62-RELATED"/>
    <property type="match status" value="1"/>
</dbReference>
<feature type="compositionally biased region" description="Polar residues" evidence="14">
    <location>
        <begin position="1"/>
        <end position="11"/>
    </location>
</feature>
<evidence type="ECO:0000256" key="4">
    <source>
        <dbReference type="ARBA" id="ARBA00005911"/>
    </source>
</evidence>
<keyword evidence="8" id="KW-0811">Translocation</keyword>
<evidence type="ECO:0000256" key="11">
    <source>
        <dbReference type="ARBA" id="ARBA00068864"/>
    </source>
</evidence>
<evidence type="ECO:0000259" key="15">
    <source>
        <dbReference type="Pfam" id="PF05064"/>
    </source>
</evidence>
<evidence type="ECO:0000256" key="7">
    <source>
        <dbReference type="ARBA" id="ARBA00022927"/>
    </source>
</evidence>
<evidence type="ECO:0000256" key="13">
    <source>
        <dbReference type="ARBA" id="ARBA00081079"/>
    </source>
</evidence>
<feature type="compositionally biased region" description="Low complexity" evidence="14">
    <location>
        <begin position="271"/>
        <end position="308"/>
    </location>
</feature>
<reference evidence="16" key="1">
    <citation type="journal article" date="2023" name="Mol. Phylogenet. Evol.">
        <title>Genome-scale phylogeny and comparative genomics of the fungal order Sordariales.</title>
        <authorList>
            <person name="Hensen N."/>
            <person name="Bonometti L."/>
            <person name="Westerberg I."/>
            <person name="Brannstrom I.O."/>
            <person name="Guillou S."/>
            <person name="Cros-Aarteil S."/>
            <person name="Calhoun S."/>
            <person name="Haridas S."/>
            <person name="Kuo A."/>
            <person name="Mondo S."/>
            <person name="Pangilinan J."/>
            <person name="Riley R."/>
            <person name="LaButti K."/>
            <person name="Andreopoulos B."/>
            <person name="Lipzen A."/>
            <person name="Chen C."/>
            <person name="Yan M."/>
            <person name="Daum C."/>
            <person name="Ng V."/>
            <person name="Clum A."/>
            <person name="Steindorff A."/>
            <person name="Ohm R.A."/>
            <person name="Martin F."/>
            <person name="Silar P."/>
            <person name="Natvig D.O."/>
            <person name="Lalanne C."/>
            <person name="Gautier V."/>
            <person name="Ament-Velasquez S.L."/>
            <person name="Kruys A."/>
            <person name="Hutchinson M.I."/>
            <person name="Powell A.J."/>
            <person name="Barry K."/>
            <person name="Miller A.N."/>
            <person name="Grigoriev I.V."/>
            <person name="Debuchy R."/>
            <person name="Gladieux P."/>
            <person name="Hiltunen Thoren M."/>
            <person name="Johannesson H."/>
        </authorList>
    </citation>
    <scope>NUCLEOTIDE SEQUENCE</scope>
    <source>
        <strain evidence="16">CBS 123565</strain>
    </source>
</reference>
<feature type="region of interest" description="Disordered" evidence="14">
    <location>
        <begin position="175"/>
        <end position="375"/>
    </location>
</feature>
<protein>
    <recommendedName>
        <fullName evidence="11">Nucleoporin NSP1</fullName>
    </recommendedName>
    <alternativeName>
        <fullName evidence="12">Nuclear pore protein NSP1</fullName>
    </alternativeName>
    <alternativeName>
        <fullName evidence="13">Nucleoskeletal-like protein</fullName>
    </alternativeName>
</protein>
<proteinExistence type="inferred from homology"/>
<comment type="subcellular location">
    <subcellularLocation>
        <location evidence="1">Nucleus membrane</location>
        <topology evidence="1">Peripheral membrane protein</topology>
        <orientation evidence="1">Cytoplasmic side</orientation>
    </subcellularLocation>
    <subcellularLocation>
        <location evidence="3">Nucleus membrane</location>
        <topology evidence="3">Peripheral membrane protein</topology>
        <orientation evidence="3">Nucleoplasmic side</orientation>
    </subcellularLocation>
    <subcellularLocation>
        <location evidence="2">Nucleus</location>
        <location evidence="2">Nuclear pore complex</location>
    </subcellularLocation>
</comment>
<evidence type="ECO:0000256" key="8">
    <source>
        <dbReference type="ARBA" id="ARBA00023010"/>
    </source>
</evidence>
<comment type="caution">
    <text evidence="16">The sequence shown here is derived from an EMBL/GenBank/DDBJ whole genome shotgun (WGS) entry which is preliminary data.</text>
</comment>
<dbReference type="AlphaFoldDB" id="A0AAN6ZG22"/>
<evidence type="ECO:0000256" key="2">
    <source>
        <dbReference type="ARBA" id="ARBA00004567"/>
    </source>
</evidence>
<evidence type="ECO:0000256" key="3">
    <source>
        <dbReference type="ARBA" id="ARBA00004620"/>
    </source>
</evidence>
<evidence type="ECO:0000256" key="1">
    <source>
        <dbReference type="ARBA" id="ARBA00004335"/>
    </source>
</evidence>
<dbReference type="GO" id="GO:0017056">
    <property type="term" value="F:structural constituent of nuclear pore"/>
    <property type="evidence" value="ECO:0007669"/>
    <property type="project" value="InterPro"/>
</dbReference>
<evidence type="ECO:0000313" key="16">
    <source>
        <dbReference type="EMBL" id="KAK4136341.1"/>
    </source>
</evidence>
<evidence type="ECO:0000256" key="5">
    <source>
        <dbReference type="ARBA" id="ARBA00022448"/>
    </source>
</evidence>
<feature type="compositionally biased region" description="Low complexity" evidence="14">
    <location>
        <begin position="206"/>
        <end position="220"/>
    </location>
</feature>
<evidence type="ECO:0000256" key="9">
    <source>
        <dbReference type="ARBA" id="ARBA00023132"/>
    </source>
</evidence>
<dbReference type="Gene3D" id="1.20.5.170">
    <property type="match status" value="1"/>
</dbReference>
<evidence type="ECO:0000256" key="12">
    <source>
        <dbReference type="ARBA" id="ARBA00078941"/>
    </source>
</evidence>
<keyword evidence="9" id="KW-0906">Nuclear pore complex</keyword>
<feature type="compositionally biased region" description="Polar residues" evidence="14">
    <location>
        <begin position="113"/>
        <end position="132"/>
    </location>
</feature>
<dbReference type="GO" id="GO:0044613">
    <property type="term" value="C:nuclear pore central transport channel"/>
    <property type="evidence" value="ECO:0007669"/>
    <property type="project" value="TreeGrafter"/>
</dbReference>
<feature type="domain" description="Nucleoporin NSP1-like C-terminal" evidence="15">
    <location>
        <begin position="366"/>
        <end position="473"/>
    </location>
</feature>
<dbReference type="Pfam" id="PF05064">
    <property type="entry name" value="Nsp1_C"/>
    <property type="match status" value="1"/>
</dbReference>
<dbReference type="EMBL" id="MU853403">
    <property type="protein sequence ID" value="KAK4136341.1"/>
    <property type="molecule type" value="Genomic_DNA"/>
</dbReference>
<keyword evidence="5" id="KW-0813">Transport</keyword>
<dbReference type="InterPro" id="IPR026010">
    <property type="entry name" value="NSP1/NUP62"/>
</dbReference>
<evidence type="ECO:0000256" key="10">
    <source>
        <dbReference type="ARBA" id="ARBA00023242"/>
    </source>
</evidence>
<dbReference type="GO" id="GO:0006405">
    <property type="term" value="P:RNA export from nucleus"/>
    <property type="evidence" value="ECO:0007669"/>
    <property type="project" value="TreeGrafter"/>
</dbReference>
<comment type="similarity">
    <text evidence="4">Belongs to the nucleoporin NSP1/NUP62 family.</text>
</comment>
<dbReference type="GO" id="GO:0005543">
    <property type="term" value="F:phospholipid binding"/>
    <property type="evidence" value="ECO:0007669"/>
    <property type="project" value="TreeGrafter"/>
</dbReference>
<dbReference type="FunFam" id="1.20.5.170:FF:000040">
    <property type="entry name" value="Nuclear pore glycoprotein p62"/>
    <property type="match status" value="1"/>
</dbReference>
<dbReference type="InterPro" id="IPR007758">
    <property type="entry name" value="Nucleoporin_NSP1_C"/>
</dbReference>
<keyword evidence="6" id="KW-0509">mRNA transport</keyword>
<reference evidence="16" key="2">
    <citation type="submission" date="2023-05" db="EMBL/GenBank/DDBJ databases">
        <authorList>
            <consortium name="Lawrence Berkeley National Laboratory"/>
            <person name="Steindorff A."/>
            <person name="Hensen N."/>
            <person name="Bonometti L."/>
            <person name="Westerberg I."/>
            <person name="Brannstrom I.O."/>
            <person name="Guillou S."/>
            <person name="Cros-Aarteil S."/>
            <person name="Calhoun S."/>
            <person name="Haridas S."/>
            <person name="Kuo A."/>
            <person name="Mondo S."/>
            <person name="Pangilinan J."/>
            <person name="Riley R."/>
            <person name="Labutti K."/>
            <person name="Andreopoulos B."/>
            <person name="Lipzen A."/>
            <person name="Chen C."/>
            <person name="Yanf M."/>
            <person name="Daum C."/>
            <person name="Ng V."/>
            <person name="Clum A."/>
            <person name="Ohm R."/>
            <person name="Martin F."/>
            <person name="Silar P."/>
            <person name="Natvig D."/>
            <person name="Lalanne C."/>
            <person name="Gautier V."/>
            <person name="Ament-Velasquez S.L."/>
            <person name="Kruys A."/>
            <person name="Hutchinson M.I."/>
            <person name="Powell A.J."/>
            <person name="Barry K."/>
            <person name="Miller A.N."/>
            <person name="Grigoriev I.V."/>
            <person name="Debuchy R."/>
            <person name="Gladieux P."/>
            <person name="Thoren M.H."/>
            <person name="Johannesson H."/>
        </authorList>
    </citation>
    <scope>NUCLEOTIDE SEQUENCE</scope>
    <source>
        <strain evidence="16">CBS 123565</strain>
    </source>
</reference>
<feature type="compositionally biased region" description="Polar residues" evidence="14">
    <location>
        <begin position="347"/>
        <end position="369"/>
    </location>
</feature>
<keyword evidence="17" id="KW-1185">Reference proteome</keyword>
<keyword evidence="10" id="KW-0539">Nucleus</keyword>
<evidence type="ECO:0000313" key="17">
    <source>
        <dbReference type="Proteomes" id="UP001304895"/>
    </source>
</evidence>
<dbReference type="GO" id="GO:0006606">
    <property type="term" value="P:protein import into nucleus"/>
    <property type="evidence" value="ECO:0007669"/>
    <property type="project" value="TreeGrafter"/>
</dbReference>
<feature type="compositionally biased region" description="Polar residues" evidence="14">
    <location>
        <begin position="32"/>
        <end position="54"/>
    </location>
</feature>
<dbReference type="GO" id="GO:0051028">
    <property type="term" value="P:mRNA transport"/>
    <property type="evidence" value="ECO:0007669"/>
    <property type="project" value="UniProtKB-KW"/>
</dbReference>
<dbReference type="PANTHER" id="PTHR12084:SF0">
    <property type="entry name" value="NUCLEAR PORE GLYCOPROTEIN P62"/>
    <property type="match status" value="1"/>
</dbReference>
<evidence type="ECO:0000256" key="14">
    <source>
        <dbReference type="SAM" id="MobiDB-lite"/>
    </source>
</evidence>
<accession>A0AAN6ZG22</accession>
<evidence type="ECO:0000256" key="6">
    <source>
        <dbReference type="ARBA" id="ARBA00022816"/>
    </source>
</evidence>
<feature type="region of interest" description="Disordered" evidence="14">
    <location>
        <begin position="1"/>
        <end position="132"/>
    </location>
</feature>
<sequence length="590" mass="58862">MTFQFGTTTSGAGSGQPGSTPAPPGGLFGATGSAQASIFGNHSSGGKSTPQTGDGATMFGGGPAKGNLFANLGNPGTTTTPSTANKPTGGGLFGKTSATTWGTPTTTGAIFGSANTAPQSGPGTTSAGSGLSGNTVGSSMFGTVQPGAAASGTQATPAKPAVFAGFGLGSTTPAGAPPADVSKPAGSGANLFGGGVSEGSKAAAPSATQGQTGSTTAAGSPNPFGQKAAETPAASGTKSLFGGASGTSNPFGQKAAETPAASGTKPLFGGAPPAAAAPGATTTAPAASSAAPTTTAPAESATPSATPSLFSQPVSTTAPAATTATTPAPATSAPSGLLGGVKPATATPAQDANAKSSTAAGFSASTMGPASQLPRLKNKTMDEIITRWATDLAKYQKEFKEQASKVAEWDRMLVDNGEKIQKLYSGTHEAERASNEIERQLSNVESQQEELTSWLDRYEQDLNELFSKSIGTSEQVAGPDQEREKTYQLAEKLTDRLDDMGKDLTKMIKEINDMSSTLGKGSKPDDPLTQIVRVLNGHLSQLQWIDTNAAALQAKVAAAQKASSNMGNHVSGPETDAAESFYRSYRNGYK</sequence>